<feature type="region of interest" description="Disordered" evidence="1">
    <location>
        <begin position="1"/>
        <end position="33"/>
    </location>
</feature>
<dbReference type="RefSeq" id="WP_222594089.1">
    <property type="nucleotide sequence ID" value="NZ_BAAARO010000013.1"/>
</dbReference>
<evidence type="ECO:0000256" key="1">
    <source>
        <dbReference type="SAM" id="MobiDB-lite"/>
    </source>
</evidence>
<keyword evidence="2" id="KW-0472">Membrane</keyword>
<feature type="transmembrane region" description="Helical" evidence="2">
    <location>
        <begin position="127"/>
        <end position="147"/>
    </location>
</feature>
<dbReference type="AlphaFoldDB" id="A0A512CZM9"/>
<reference evidence="4 5" key="1">
    <citation type="submission" date="2019-07" db="EMBL/GenBank/DDBJ databases">
        <title>Whole genome shotgun sequence of Terrabacter aerolatus NBRC 106305.</title>
        <authorList>
            <person name="Hosoyama A."/>
            <person name="Uohara A."/>
            <person name="Ohji S."/>
            <person name="Ichikawa N."/>
        </authorList>
    </citation>
    <scope>NUCLEOTIDE SEQUENCE [LARGE SCALE GENOMIC DNA]</scope>
    <source>
        <strain evidence="4 5">NBRC 106305</strain>
    </source>
</reference>
<keyword evidence="5" id="KW-1185">Reference proteome</keyword>
<evidence type="ECO:0000313" key="4">
    <source>
        <dbReference type="EMBL" id="GEO29666.1"/>
    </source>
</evidence>
<organism evidence="4 5">
    <name type="scientific">Terrabacter aerolatus</name>
    <dbReference type="NCBI Taxonomy" id="422442"/>
    <lineage>
        <taxon>Bacteria</taxon>
        <taxon>Bacillati</taxon>
        <taxon>Actinomycetota</taxon>
        <taxon>Actinomycetes</taxon>
        <taxon>Micrococcales</taxon>
        <taxon>Intrasporangiaceae</taxon>
        <taxon>Terrabacter</taxon>
    </lineage>
</organism>
<evidence type="ECO:0000313" key="5">
    <source>
        <dbReference type="Proteomes" id="UP000321534"/>
    </source>
</evidence>
<dbReference type="Proteomes" id="UP000321534">
    <property type="component" value="Unassembled WGS sequence"/>
</dbReference>
<dbReference type="Pfam" id="PF14018">
    <property type="entry name" value="DUF4234"/>
    <property type="match status" value="1"/>
</dbReference>
<feature type="transmembrane region" description="Helical" evidence="2">
    <location>
        <begin position="86"/>
        <end position="106"/>
    </location>
</feature>
<dbReference type="EMBL" id="BJYX01000006">
    <property type="protein sequence ID" value="GEO29666.1"/>
    <property type="molecule type" value="Genomic_DNA"/>
</dbReference>
<protein>
    <recommendedName>
        <fullName evidence="3">DUF4234 domain-containing protein</fullName>
    </recommendedName>
</protein>
<gene>
    <name evidence="4" type="ORF">TAE01_14760</name>
</gene>
<sequence>MTEHPTEPRTAEAWPPPPPALSTPGTAGPVAAWQQPGPLAPLASGPVGKVRSTGTCILLTVVTLGIYPLVWYFQTHEEMKRHTGEGLGGGLALVIALFFGIVLSFLTPAEVARLYERRGQQAPVSAVTGLWTLLGTFIVIGPIVWFVKTNGALNAYWRSVGAVG</sequence>
<feature type="domain" description="DUF4234" evidence="3">
    <location>
        <begin position="51"/>
        <end position="154"/>
    </location>
</feature>
<accession>A0A512CZM9</accession>
<proteinExistence type="predicted"/>
<evidence type="ECO:0000256" key="2">
    <source>
        <dbReference type="SAM" id="Phobius"/>
    </source>
</evidence>
<feature type="transmembrane region" description="Helical" evidence="2">
    <location>
        <begin position="56"/>
        <end position="74"/>
    </location>
</feature>
<name>A0A512CZM9_9MICO</name>
<evidence type="ECO:0000259" key="3">
    <source>
        <dbReference type="Pfam" id="PF14018"/>
    </source>
</evidence>
<feature type="compositionally biased region" description="Basic and acidic residues" evidence="1">
    <location>
        <begin position="1"/>
        <end position="10"/>
    </location>
</feature>
<keyword evidence="2" id="KW-0812">Transmembrane</keyword>
<keyword evidence="2" id="KW-1133">Transmembrane helix</keyword>
<comment type="caution">
    <text evidence="4">The sequence shown here is derived from an EMBL/GenBank/DDBJ whole genome shotgun (WGS) entry which is preliminary data.</text>
</comment>
<dbReference type="InterPro" id="IPR025328">
    <property type="entry name" value="DUF4234"/>
</dbReference>